<dbReference type="GO" id="GO:0046872">
    <property type="term" value="F:metal ion binding"/>
    <property type="evidence" value="ECO:0007669"/>
    <property type="project" value="UniProtKB-KW"/>
</dbReference>
<dbReference type="Proteomes" id="UP000576209">
    <property type="component" value="Unassembled WGS sequence"/>
</dbReference>
<dbReference type="GO" id="GO:0009055">
    <property type="term" value="F:electron transfer activity"/>
    <property type="evidence" value="ECO:0007669"/>
    <property type="project" value="InterPro"/>
</dbReference>
<evidence type="ECO:0000256" key="3">
    <source>
        <dbReference type="ARBA" id="ARBA00023004"/>
    </source>
</evidence>
<keyword evidence="3 4" id="KW-0408">Iron</keyword>
<dbReference type="Gene3D" id="1.10.760.10">
    <property type="entry name" value="Cytochrome c-like domain"/>
    <property type="match status" value="2"/>
</dbReference>
<evidence type="ECO:0000256" key="2">
    <source>
        <dbReference type="ARBA" id="ARBA00022723"/>
    </source>
</evidence>
<dbReference type="PROSITE" id="PS51007">
    <property type="entry name" value="CYTC"/>
    <property type="match status" value="2"/>
</dbReference>
<accession>A0A840E519</accession>
<feature type="domain" description="Cytochrome c" evidence="6">
    <location>
        <begin position="197"/>
        <end position="312"/>
    </location>
</feature>
<gene>
    <name evidence="7" type="ORF">GGR28_003369</name>
</gene>
<dbReference type="InterPro" id="IPR009056">
    <property type="entry name" value="Cyt_c-like_dom"/>
</dbReference>
<dbReference type="PANTHER" id="PTHR35008:SF4">
    <property type="entry name" value="BLL4482 PROTEIN"/>
    <property type="match status" value="1"/>
</dbReference>
<dbReference type="AlphaFoldDB" id="A0A840E519"/>
<dbReference type="PANTHER" id="PTHR35008">
    <property type="entry name" value="BLL4482 PROTEIN-RELATED"/>
    <property type="match status" value="1"/>
</dbReference>
<dbReference type="SUPFAM" id="SSF46626">
    <property type="entry name" value="Cytochrome c"/>
    <property type="match status" value="2"/>
</dbReference>
<keyword evidence="8" id="KW-1185">Reference proteome</keyword>
<feature type="domain" description="Cytochrome c" evidence="6">
    <location>
        <begin position="47"/>
        <end position="161"/>
    </location>
</feature>
<dbReference type="InterPro" id="IPR036909">
    <property type="entry name" value="Cyt_c-like_dom_sf"/>
</dbReference>
<keyword evidence="1 4" id="KW-0349">Heme</keyword>
<keyword evidence="2 4" id="KW-0479">Metal-binding</keyword>
<name>A0A840E519_9BACT</name>
<dbReference type="GO" id="GO:0020037">
    <property type="term" value="F:heme binding"/>
    <property type="evidence" value="ECO:0007669"/>
    <property type="project" value="InterPro"/>
</dbReference>
<dbReference type="EMBL" id="JACIFF010000009">
    <property type="protein sequence ID" value="MBB4080734.1"/>
    <property type="molecule type" value="Genomic_DNA"/>
</dbReference>
<dbReference type="Pfam" id="PF00034">
    <property type="entry name" value="Cytochrom_C"/>
    <property type="match status" value="1"/>
</dbReference>
<dbReference type="InterPro" id="IPR051459">
    <property type="entry name" value="Cytochrome_c-type_DH"/>
</dbReference>
<evidence type="ECO:0000256" key="1">
    <source>
        <dbReference type="ARBA" id="ARBA00022617"/>
    </source>
</evidence>
<protein>
    <submittedName>
        <fullName evidence="7">Mono/diheme cytochrome c family protein</fullName>
    </submittedName>
</protein>
<sequence length="339" mass="37244">MASKILKFVAFLVAGILLVAAVTVLYLKTALPDVGPTPEITVDRSPANVERGRYLANHVMACTDCHSQRDWTKYSAPVIPNSVGMGGEVFDHEIGLPGRYVASNLTPANLGSWTDGEIFRAVTSGVGEGGRALFPIMPYHAFGRLDREDILSIIAYLRSLDPIDHVTEPSRSDFPMNLIVNTIPAKPQFTKRPDPSDQEAYGEYLVTAASCIDCHTRQEGGEFVGKPFSGGFRFPLPNGTTVFSANITPHETGIGSWTADQFVARFKQYQDTGYVSPTIMEGDPQTVMPWVMFSAMEEEDLRAIFAYLRTLEPVESRITNFGAPPAQPRNPVVRQEGKK</sequence>
<evidence type="ECO:0000256" key="4">
    <source>
        <dbReference type="PROSITE-ProRule" id="PRU00433"/>
    </source>
</evidence>
<dbReference type="RefSeq" id="WP_183496960.1">
    <property type="nucleotide sequence ID" value="NZ_JACIFF010000009.1"/>
</dbReference>
<organism evidence="7 8">
    <name type="scientific">Neolewinella aquimaris</name>
    <dbReference type="NCBI Taxonomy" id="1835722"/>
    <lineage>
        <taxon>Bacteria</taxon>
        <taxon>Pseudomonadati</taxon>
        <taxon>Bacteroidota</taxon>
        <taxon>Saprospiria</taxon>
        <taxon>Saprospirales</taxon>
        <taxon>Lewinellaceae</taxon>
        <taxon>Neolewinella</taxon>
    </lineage>
</organism>
<reference evidence="7 8" key="1">
    <citation type="submission" date="2020-08" db="EMBL/GenBank/DDBJ databases">
        <title>Genomic Encyclopedia of Type Strains, Phase IV (KMG-IV): sequencing the most valuable type-strain genomes for metagenomic binning, comparative biology and taxonomic classification.</title>
        <authorList>
            <person name="Goeker M."/>
        </authorList>
    </citation>
    <scope>NUCLEOTIDE SEQUENCE [LARGE SCALE GENOMIC DNA]</scope>
    <source>
        <strain evidence="7 8">DSM 105137</strain>
    </source>
</reference>
<evidence type="ECO:0000259" key="6">
    <source>
        <dbReference type="PROSITE" id="PS51007"/>
    </source>
</evidence>
<evidence type="ECO:0000313" key="7">
    <source>
        <dbReference type="EMBL" id="MBB4080734.1"/>
    </source>
</evidence>
<proteinExistence type="predicted"/>
<evidence type="ECO:0000256" key="5">
    <source>
        <dbReference type="SAM" id="MobiDB-lite"/>
    </source>
</evidence>
<comment type="caution">
    <text evidence="7">The sequence shown here is derived from an EMBL/GenBank/DDBJ whole genome shotgun (WGS) entry which is preliminary data.</text>
</comment>
<evidence type="ECO:0000313" key="8">
    <source>
        <dbReference type="Proteomes" id="UP000576209"/>
    </source>
</evidence>
<feature type="region of interest" description="Disordered" evidence="5">
    <location>
        <begin position="319"/>
        <end position="339"/>
    </location>
</feature>